<protein>
    <submittedName>
        <fullName evidence="1">Uncharacterized protein</fullName>
    </submittedName>
</protein>
<comment type="caution">
    <text evidence="1">The sequence shown here is derived from an EMBL/GenBank/DDBJ whole genome shotgun (WGS) entry which is preliminary data.</text>
</comment>
<name>A0A645EMQ9_9ZZZZ</name>
<organism evidence="1">
    <name type="scientific">bioreactor metagenome</name>
    <dbReference type="NCBI Taxonomy" id="1076179"/>
    <lineage>
        <taxon>unclassified sequences</taxon>
        <taxon>metagenomes</taxon>
        <taxon>ecological metagenomes</taxon>
    </lineage>
</organism>
<proteinExistence type="predicted"/>
<dbReference type="EMBL" id="VSSQ01049217">
    <property type="protein sequence ID" value="MPN03291.1"/>
    <property type="molecule type" value="Genomic_DNA"/>
</dbReference>
<gene>
    <name evidence="1" type="ORF">SDC9_150518</name>
</gene>
<accession>A0A645EMQ9</accession>
<sequence>MNATIRTATMIIAAKMRIVYPLYSENCATKALPIVGIAETMFTKRSIEIPCPMPFSVSLSETHMTSTAPAVWHIMITMQAKKPGFVIASIFELLRVA</sequence>
<dbReference type="AlphaFoldDB" id="A0A645EMQ9"/>
<evidence type="ECO:0000313" key="1">
    <source>
        <dbReference type="EMBL" id="MPN03291.1"/>
    </source>
</evidence>
<reference evidence="1" key="1">
    <citation type="submission" date="2019-08" db="EMBL/GenBank/DDBJ databases">
        <authorList>
            <person name="Kucharzyk K."/>
            <person name="Murdoch R.W."/>
            <person name="Higgins S."/>
            <person name="Loffler F."/>
        </authorList>
    </citation>
    <scope>NUCLEOTIDE SEQUENCE</scope>
</reference>